<dbReference type="CDD" id="cd02022">
    <property type="entry name" value="DPCK"/>
    <property type="match status" value="1"/>
</dbReference>
<dbReference type="NCBIfam" id="NF002879">
    <property type="entry name" value="PRK03333.1"/>
    <property type="match status" value="1"/>
</dbReference>
<dbReference type="InterPro" id="IPR027417">
    <property type="entry name" value="P-loop_NTPase"/>
</dbReference>
<keyword evidence="11" id="KW-1185">Reference proteome</keyword>
<sequence>MTELFTRPGRTDVLRVGLTGGIASGKSTVSRRLAELGARVIDADALARALQEPGAAGYEGIVAHFGPRVLMGDDAALDRAALAAIVFADPSELEALNGIMHPLVRRESARLVEEVPPGGVVVHDIPLLVETGQHEGMDRVVVVEAPEEERVRRMVEDRGMDEQDARARIAAQATDEQRRAVATTVLENSGTVEQLVAQVDGWWRAEVA</sequence>
<keyword evidence="6 8" id="KW-0067">ATP-binding</keyword>
<dbReference type="GO" id="GO:0015937">
    <property type="term" value="P:coenzyme A biosynthetic process"/>
    <property type="evidence" value="ECO:0007669"/>
    <property type="project" value="UniProtKB-UniRule"/>
</dbReference>
<evidence type="ECO:0000256" key="9">
    <source>
        <dbReference type="NCBIfam" id="TIGR00152"/>
    </source>
</evidence>
<dbReference type="PANTHER" id="PTHR10695">
    <property type="entry name" value="DEPHOSPHO-COA KINASE-RELATED"/>
    <property type="match status" value="1"/>
</dbReference>
<comment type="function">
    <text evidence="8">Catalyzes the phosphorylation of the 3'-hydroxyl group of dephosphocoenzyme A to form coenzyme A.</text>
</comment>
<evidence type="ECO:0000256" key="3">
    <source>
        <dbReference type="ARBA" id="ARBA00022679"/>
    </source>
</evidence>
<dbReference type="GO" id="GO:0004140">
    <property type="term" value="F:dephospho-CoA kinase activity"/>
    <property type="evidence" value="ECO:0007669"/>
    <property type="project" value="UniProtKB-UniRule"/>
</dbReference>
<dbReference type="GO" id="GO:0005737">
    <property type="term" value="C:cytoplasm"/>
    <property type="evidence" value="ECO:0007669"/>
    <property type="project" value="UniProtKB-SubCell"/>
</dbReference>
<dbReference type="Pfam" id="PF01121">
    <property type="entry name" value="CoaE"/>
    <property type="match status" value="1"/>
</dbReference>
<evidence type="ECO:0000256" key="4">
    <source>
        <dbReference type="ARBA" id="ARBA00022741"/>
    </source>
</evidence>
<comment type="catalytic activity">
    <reaction evidence="8">
        <text>3'-dephospho-CoA + ATP = ADP + CoA + H(+)</text>
        <dbReference type="Rhea" id="RHEA:18245"/>
        <dbReference type="ChEBI" id="CHEBI:15378"/>
        <dbReference type="ChEBI" id="CHEBI:30616"/>
        <dbReference type="ChEBI" id="CHEBI:57287"/>
        <dbReference type="ChEBI" id="CHEBI:57328"/>
        <dbReference type="ChEBI" id="CHEBI:456216"/>
        <dbReference type="EC" id="2.7.1.24"/>
    </reaction>
</comment>
<comment type="similarity">
    <text evidence="1 8">Belongs to the CoaE family.</text>
</comment>
<protein>
    <recommendedName>
        <fullName evidence="8 9">Dephospho-CoA kinase</fullName>
        <ecNumber evidence="8 9">2.7.1.24</ecNumber>
    </recommendedName>
    <alternativeName>
        <fullName evidence="8">Dephosphocoenzyme A kinase</fullName>
    </alternativeName>
</protein>
<evidence type="ECO:0000256" key="5">
    <source>
        <dbReference type="ARBA" id="ARBA00022777"/>
    </source>
</evidence>
<keyword evidence="3 8" id="KW-0808">Transferase</keyword>
<dbReference type="RefSeq" id="WP_233438745.1">
    <property type="nucleotide sequence ID" value="NZ_BJNW01000005.1"/>
</dbReference>
<dbReference type="FunFam" id="3.40.50.300:FF:000991">
    <property type="entry name" value="Dephospho-CoA kinase"/>
    <property type="match status" value="1"/>
</dbReference>
<evidence type="ECO:0000313" key="11">
    <source>
        <dbReference type="Proteomes" id="UP000315730"/>
    </source>
</evidence>
<keyword evidence="5 8" id="KW-0418">Kinase</keyword>
<dbReference type="EC" id="2.7.1.24" evidence="8 9"/>
<comment type="caution">
    <text evidence="10">The sequence shown here is derived from an EMBL/GenBank/DDBJ whole genome shotgun (WGS) entry which is preliminary data.</text>
</comment>
<evidence type="ECO:0000256" key="1">
    <source>
        <dbReference type="ARBA" id="ARBA00009018"/>
    </source>
</evidence>
<dbReference type="Proteomes" id="UP000315730">
    <property type="component" value="Unassembled WGS sequence"/>
</dbReference>
<dbReference type="NCBIfam" id="TIGR00152">
    <property type="entry name" value="dephospho-CoA kinase"/>
    <property type="match status" value="1"/>
</dbReference>
<keyword evidence="4 8" id="KW-0547">Nucleotide-binding</keyword>
<dbReference type="STRING" id="1272.GCA_900014985_00292"/>
<gene>
    <name evidence="8 10" type="primary">coaE</name>
    <name evidence="10" type="ORF">KVA01_07710</name>
</gene>
<comment type="pathway">
    <text evidence="8">Cofactor biosynthesis; coenzyme A biosynthesis; CoA from (R)-pantothenate: step 5/5.</text>
</comment>
<comment type="subcellular location">
    <subcellularLocation>
        <location evidence="8">Cytoplasm</location>
    </subcellularLocation>
</comment>
<organism evidence="10 11">
    <name type="scientific">Kocuria varians</name>
    <name type="common">Micrococcus varians</name>
    <dbReference type="NCBI Taxonomy" id="1272"/>
    <lineage>
        <taxon>Bacteria</taxon>
        <taxon>Bacillati</taxon>
        <taxon>Actinomycetota</taxon>
        <taxon>Actinomycetes</taxon>
        <taxon>Micrococcales</taxon>
        <taxon>Micrococcaceae</taxon>
        <taxon>Kocuria</taxon>
    </lineage>
</organism>
<dbReference type="EMBL" id="BJNW01000005">
    <property type="protein sequence ID" value="GEC98616.1"/>
    <property type="molecule type" value="Genomic_DNA"/>
</dbReference>
<name>A0A4Y4D1Z5_KOCVA</name>
<dbReference type="UniPathway" id="UPA00241">
    <property type="reaction ID" value="UER00356"/>
</dbReference>
<dbReference type="Gene3D" id="3.40.50.300">
    <property type="entry name" value="P-loop containing nucleotide triphosphate hydrolases"/>
    <property type="match status" value="1"/>
</dbReference>
<dbReference type="PROSITE" id="PS51219">
    <property type="entry name" value="DPCK"/>
    <property type="match status" value="1"/>
</dbReference>
<dbReference type="HAMAP" id="MF_00376">
    <property type="entry name" value="Dephospho_CoA_kinase"/>
    <property type="match status" value="1"/>
</dbReference>
<keyword evidence="2 8" id="KW-0963">Cytoplasm</keyword>
<proteinExistence type="inferred from homology"/>
<evidence type="ECO:0000256" key="2">
    <source>
        <dbReference type="ARBA" id="ARBA00022490"/>
    </source>
</evidence>
<evidence type="ECO:0000313" key="10">
    <source>
        <dbReference type="EMBL" id="GEC98616.1"/>
    </source>
</evidence>
<dbReference type="InterPro" id="IPR001977">
    <property type="entry name" value="Depp_CoAkinase"/>
</dbReference>
<reference evidence="10 11" key="1">
    <citation type="submission" date="2019-06" db="EMBL/GenBank/DDBJ databases">
        <title>Whole genome shotgun sequence of Kocuria varians NBRC 15358.</title>
        <authorList>
            <person name="Hosoyama A."/>
            <person name="Uohara A."/>
            <person name="Ohji S."/>
            <person name="Ichikawa N."/>
        </authorList>
    </citation>
    <scope>NUCLEOTIDE SEQUENCE [LARGE SCALE GENOMIC DNA]</scope>
    <source>
        <strain evidence="10 11">NBRC 15358</strain>
    </source>
</reference>
<dbReference type="SUPFAM" id="SSF52540">
    <property type="entry name" value="P-loop containing nucleoside triphosphate hydrolases"/>
    <property type="match status" value="1"/>
</dbReference>
<keyword evidence="7 8" id="KW-0173">Coenzyme A biosynthesis</keyword>
<dbReference type="AlphaFoldDB" id="A0A4Y4D1Z5"/>
<dbReference type="GO" id="GO:0005524">
    <property type="term" value="F:ATP binding"/>
    <property type="evidence" value="ECO:0007669"/>
    <property type="project" value="UniProtKB-UniRule"/>
</dbReference>
<accession>A0A4Y4D1Z5</accession>
<evidence type="ECO:0000256" key="6">
    <source>
        <dbReference type="ARBA" id="ARBA00022840"/>
    </source>
</evidence>
<dbReference type="PANTHER" id="PTHR10695:SF46">
    <property type="entry name" value="BIFUNCTIONAL COENZYME A SYNTHASE-RELATED"/>
    <property type="match status" value="1"/>
</dbReference>
<feature type="binding site" evidence="8">
    <location>
        <begin position="23"/>
        <end position="28"/>
    </location>
    <ligand>
        <name>ATP</name>
        <dbReference type="ChEBI" id="CHEBI:30616"/>
    </ligand>
</feature>
<evidence type="ECO:0000256" key="8">
    <source>
        <dbReference type="HAMAP-Rule" id="MF_00376"/>
    </source>
</evidence>
<evidence type="ECO:0000256" key="7">
    <source>
        <dbReference type="ARBA" id="ARBA00022993"/>
    </source>
</evidence>